<keyword evidence="2" id="KW-1185">Reference proteome</keyword>
<dbReference type="Proteomes" id="UP000789920">
    <property type="component" value="Unassembled WGS sequence"/>
</dbReference>
<proteinExistence type="predicted"/>
<protein>
    <submittedName>
        <fullName evidence="1">22132_t:CDS:1</fullName>
    </submittedName>
</protein>
<evidence type="ECO:0000313" key="2">
    <source>
        <dbReference type="Proteomes" id="UP000789920"/>
    </source>
</evidence>
<comment type="caution">
    <text evidence="1">The sequence shown here is derived from an EMBL/GenBank/DDBJ whole genome shotgun (WGS) entry which is preliminary data.</text>
</comment>
<name>A0ACA9PUK8_9GLOM</name>
<organism evidence="1 2">
    <name type="scientific">Racocetra persica</name>
    <dbReference type="NCBI Taxonomy" id="160502"/>
    <lineage>
        <taxon>Eukaryota</taxon>
        <taxon>Fungi</taxon>
        <taxon>Fungi incertae sedis</taxon>
        <taxon>Mucoromycota</taxon>
        <taxon>Glomeromycotina</taxon>
        <taxon>Glomeromycetes</taxon>
        <taxon>Diversisporales</taxon>
        <taxon>Gigasporaceae</taxon>
        <taxon>Racocetra</taxon>
    </lineage>
</organism>
<gene>
    <name evidence="1" type="ORF">RPERSI_LOCUS11505</name>
</gene>
<evidence type="ECO:0000313" key="1">
    <source>
        <dbReference type="EMBL" id="CAG8723547.1"/>
    </source>
</evidence>
<dbReference type="EMBL" id="CAJVQC010023720">
    <property type="protein sequence ID" value="CAG8723547.1"/>
    <property type="molecule type" value="Genomic_DNA"/>
</dbReference>
<feature type="non-terminal residue" evidence="1">
    <location>
        <position position="1"/>
    </location>
</feature>
<reference evidence="1" key="1">
    <citation type="submission" date="2021-06" db="EMBL/GenBank/DDBJ databases">
        <authorList>
            <person name="Kallberg Y."/>
            <person name="Tangrot J."/>
            <person name="Rosling A."/>
        </authorList>
    </citation>
    <scope>NUCLEOTIDE SEQUENCE</scope>
    <source>
        <strain evidence="1">MA461A</strain>
    </source>
</reference>
<accession>A0ACA9PUK8</accession>
<sequence>PNPTKDETLFAIDSRVSSGTISRKAANRSVRDSGSSEESESKELVDSLSEGSDKSSSWSSVLPLYVIPMEVAVDKDDTTENAEAGNATELAEGISTLEIQQASTASKHQNREPVEKIEPKIPEKQPEIRLDIPLTSRYNNVVYFPDLLKEAGFTIAKTPPRYISGSETPGSESPQSDWSDFETPDDFRTPTPPTAIDLPRTFRDESDEFFEKILENAEKYAAGEEEKTRKKKRRIIKKEQQYDVNDPFIDDSELAPLQRDYGKVRPQIEGFFVWNGPLVLERLVDEDEPTPKKKASAKRKQKSSEADGTPKVRKARTVKKAEGGSDGKGKAAAPKKRVSKKSKTAGDINQESSSVNGGAHNEINSLNNLHVIDPSSNTQNMDISTVGASSNNLHTSAHQQDPSDPNKPPGKRKKVYPVEPVHPDVQYLLDLFKQQVDKESFEVKSRFPQNLKPPLMELLSRAYELNQFNENLFKVLTNMLPYNKFTITRLCQRTLYPKALIELQKKKLELIDRLKIAIDEIMPSLLQEFDERNASFSSLSSVPLNSDNNIEIDSKTANGKKFRWDENTRFLLWQIVQEEMSWVVMSNCLAEAEEKSERHSEQTMRKSLYQDLLTL</sequence>